<dbReference type="InterPro" id="IPR015946">
    <property type="entry name" value="KH_dom-like_a/b"/>
</dbReference>
<comment type="subcellular location">
    <subcellularLocation>
        <location evidence="2">Cytoplasm</location>
    </subcellularLocation>
</comment>
<keyword evidence="4" id="KW-1185">Reference proteome</keyword>
<comment type="similarity">
    <text evidence="2">Belongs to the RbfA family.</text>
</comment>
<dbReference type="Gene3D" id="3.30.300.20">
    <property type="match status" value="1"/>
</dbReference>
<evidence type="ECO:0000313" key="3">
    <source>
        <dbReference type="EMBL" id="MDO8057338.1"/>
    </source>
</evidence>
<keyword evidence="1 2" id="KW-0690">Ribosome biogenesis</keyword>
<keyword evidence="2" id="KW-0963">Cytoplasm</keyword>
<dbReference type="HAMAP" id="MF_00003">
    <property type="entry name" value="RbfA"/>
    <property type="match status" value="1"/>
</dbReference>
<accession>A0ABT9D383</accession>
<sequence>MNNLIVGRMSSIIHRELVSIVNRVIQNSQIGFISITDVKLNKDFSLAKIFYTIIDKKPEILNLAKNTLEENKKVIRKELAIKIRKKICYIPDLIFKYDYELLHGQRIEELLNKLNKLNK</sequence>
<reference evidence="3 4" key="1">
    <citation type="journal article" date="2023" name="Int. J. Syst. Evol. Microbiol.">
        <title>The observation of taxonomic boundaries for the 16SrII and 16SrXXV phytoplasmas using genome-based delimitation.</title>
        <authorList>
            <person name="Rodrigues Jardim B."/>
            <person name="Tran-Nguyen L.T.T."/>
            <person name="Gambley C."/>
            <person name="Al-Sadi A.M."/>
            <person name="Al-Subhi A.M."/>
            <person name="Foissac X."/>
            <person name="Salar P."/>
            <person name="Cai H."/>
            <person name="Yang J.Y."/>
            <person name="Davis R."/>
            <person name="Jones L."/>
            <person name="Rodoni B."/>
            <person name="Constable F.E."/>
        </authorList>
    </citation>
    <scope>NUCLEOTIDE SEQUENCE [LARGE SCALE GENOMIC DNA]</scope>
    <source>
        <strain evidence="3">BAWM-BFA-CoWB</strain>
    </source>
</reference>
<dbReference type="NCBIfam" id="TIGR00082">
    <property type="entry name" value="rbfA"/>
    <property type="match status" value="1"/>
</dbReference>
<dbReference type="PANTHER" id="PTHR33515:SF1">
    <property type="entry name" value="RIBOSOME-BINDING FACTOR A, CHLOROPLASTIC-RELATED"/>
    <property type="match status" value="1"/>
</dbReference>
<dbReference type="EMBL" id="JAOSIT010000011">
    <property type="protein sequence ID" value="MDO8057338.1"/>
    <property type="molecule type" value="Genomic_DNA"/>
</dbReference>
<dbReference type="Proteomes" id="UP001170666">
    <property type="component" value="Unassembled WGS sequence"/>
</dbReference>
<dbReference type="PANTHER" id="PTHR33515">
    <property type="entry name" value="RIBOSOME-BINDING FACTOR A, CHLOROPLASTIC-RELATED"/>
    <property type="match status" value="1"/>
</dbReference>
<proteinExistence type="inferred from homology"/>
<evidence type="ECO:0000313" key="4">
    <source>
        <dbReference type="Proteomes" id="UP001170666"/>
    </source>
</evidence>
<comment type="caution">
    <text evidence="3">The sequence shown here is derived from an EMBL/GenBank/DDBJ whole genome shotgun (WGS) entry which is preliminary data.</text>
</comment>
<gene>
    <name evidence="2 3" type="primary">rbfA</name>
    <name evidence="3" type="ORF">OC698_01340</name>
</gene>
<organism evidence="3 4">
    <name type="scientific">Candidatus Phytoplasma gossypii</name>
    <dbReference type="NCBI Taxonomy" id="2982629"/>
    <lineage>
        <taxon>Bacteria</taxon>
        <taxon>Bacillati</taxon>
        <taxon>Mycoplasmatota</taxon>
        <taxon>Mollicutes</taxon>
        <taxon>Acholeplasmatales</taxon>
        <taxon>Acholeplasmataceae</taxon>
        <taxon>Candidatus Phytoplasma</taxon>
        <taxon>16SrII (Peanut WB group)</taxon>
    </lineage>
</organism>
<dbReference type="InterPro" id="IPR000238">
    <property type="entry name" value="RbfA"/>
</dbReference>
<evidence type="ECO:0000256" key="2">
    <source>
        <dbReference type="HAMAP-Rule" id="MF_00003"/>
    </source>
</evidence>
<name>A0ABT9D383_9MOLU</name>
<comment type="function">
    <text evidence="2">One of several proteins that assist in the late maturation steps of the functional core of the 30S ribosomal subunit. Associates with free 30S ribosomal subunits (but not with 30S subunits that are part of 70S ribosomes or polysomes). Required for efficient processing of 16S rRNA. May interact with the 5'-terminal helix region of 16S rRNA.</text>
</comment>
<dbReference type="SUPFAM" id="SSF89919">
    <property type="entry name" value="Ribosome-binding factor A, RbfA"/>
    <property type="match status" value="1"/>
</dbReference>
<dbReference type="Pfam" id="PF02033">
    <property type="entry name" value="RBFA"/>
    <property type="match status" value="1"/>
</dbReference>
<dbReference type="RefSeq" id="WP_304512940.1">
    <property type="nucleotide sequence ID" value="NZ_JAOSIT010000011.1"/>
</dbReference>
<dbReference type="InterPro" id="IPR023799">
    <property type="entry name" value="RbfA_dom_sf"/>
</dbReference>
<protein>
    <recommendedName>
        <fullName evidence="2">Ribosome-binding factor A</fullName>
    </recommendedName>
</protein>
<evidence type="ECO:0000256" key="1">
    <source>
        <dbReference type="ARBA" id="ARBA00022517"/>
    </source>
</evidence>
<comment type="subunit">
    <text evidence="2">Monomer. Binds 30S ribosomal subunits, but not 50S ribosomal subunits or 70S ribosomes.</text>
</comment>